<reference evidence="1 2" key="1">
    <citation type="journal article" date="2020" name="Nature">
        <title>Six reference-quality genomes reveal evolution of bat adaptations.</title>
        <authorList>
            <person name="Jebb D."/>
            <person name="Huang Z."/>
            <person name="Pippel M."/>
            <person name="Hughes G.M."/>
            <person name="Lavrichenko K."/>
            <person name="Devanna P."/>
            <person name="Winkler S."/>
            <person name="Jermiin L.S."/>
            <person name="Skirmuntt E.C."/>
            <person name="Katzourakis A."/>
            <person name="Burkitt-Gray L."/>
            <person name="Ray D.A."/>
            <person name="Sullivan K.A.M."/>
            <person name="Roscito J.G."/>
            <person name="Kirilenko B.M."/>
            <person name="Davalos L.M."/>
            <person name="Corthals A.P."/>
            <person name="Power M.L."/>
            <person name="Jones G."/>
            <person name="Ransome R.D."/>
            <person name="Dechmann D.K.N."/>
            <person name="Locatelli A.G."/>
            <person name="Puechmaille S.J."/>
            <person name="Fedrigo O."/>
            <person name="Jarvis E.D."/>
            <person name="Hiller M."/>
            <person name="Vernes S.C."/>
            <person name="Myers E.W."/>
            <person name="Teeling E.C."/>
        </authorList>
    </citation>
    <scope>NUCLEOTIDE SEQUENCE [LARGE SCALE GENOMIC DNA]</scope>
    <source>
        <strain evidence="1">MPipKuh1</strain>
        <tissue evidence="1">Flight muscle</tissue>
    </source>
</reference>
<dbReference type="Proteomes" id="UP000558488">
    <property type="component" value="Unassembled WGS sequence"/>
</dbReference>
<organism evidence="1 2">
    <name type="scientific">Pipistrellus kuhlii</name>
    <name type="common">Kuhl's pipistrelle</name>
    <dbReference type="NCBI Taxonomy" id="59472"/>
    <lineage>
        <taxon>Eukaryota</taxon>
        <taxon>Metazoa</taxon>
        <taxon>Chordata</taxon>
        <taxon>Craniata</taxon>
        <taxon>Vertebrata</taxon>
        <taxon>Euteleostomi</taxon>
        <taxon>Mammalia</taxon>
        <taxon>Eutheria</taxon>
        <taxon>Laurasiatheria</taxon>
        <taxon>Chiroptera</taxon>
        <taxon>Yangochiroptera</taxon>
        <taxon>Vespertilionidae</taxon>
        <taxon>Pipistrellus</taxon>
    </lineage>
</organism>
<comment type="caution">
    <text evidence="1">The sequence shown here is derived from an EMBL/GenBank/DDBJ whole genome shotgun (WGS) entry which is preliminary data.</text>
</comment>
<protein>
    <submittedName>
        <fullName evidence="1">Uncharacterized protein</fullName>
    </submittedName>
</protein>
<keyword evidence="2" id="KW-1185">Reference proteome</keyword>
<name>A0A7J7YWT8_PIPKU</name>
<accession>A0A7J7YWT8</accession>
<dbReference type="AlphaFoldDB" id="A0A7J7YWT8"/>
<sequence>MAQNARGRLSVLNLQPAVCTPSFGAHHVDGACDERGRAGRELGCRAGGEPRIFRNSPTPAPWPWHLGVGRAACRSCCDPCSLATSPCSQPKSGFRQVSKFHQLPASTLPSCGVEGSQALLCDTASQGPPHTLASYTGSFSFRWPKPAGAWAKHWSALLLAFQVRLVVLREAAATGLSKMREIKEARVNTLQPLPTPRARRPGDGVGWEKAAALHFIMKRLLLCREES</sequence>
<proteinExistence type="predicted"/>
<evidence type="ECO:0000313" key="1">
    <source>
        <dbReference type="EMBL" id="KAF6366402.1"/>
    </source>
</evidence>
<gene>
    <name evidence="1" type="ORF">mPipKuh1_009821</name>
</gene>
<evidence type="ECO:0000313" key="2">
    <source>
        <dbReference type="Proteomes" id="UP000558488"/>
    </source>
</evidence>
<dbReference type="EMBL" id="JACAGB010000004">
    <property type="protein sequence ID" value="KAF6366402.1"/>
    <property type="molecule type" value="Genomic_DNA"/>
</dbReference>